<evidence type="ECO:0000256" key="1">
    <source>
        <dbReference type="ARBA" id="ARBA00010638"/>
    </source>
</evidence>
<sequence>MEKSEKNDIRLIIKEQRKTLETATENAWNHAICEKLLNLDDIHRAFCVYCYASFHREAGTWKFMEALLRQGKCVAVPKVVGKELEFYSISGKADLEEGIMGIMEPKPSCLKIHDPEAPVIVPGLAFDKSGNRLGYGGGYYDRLFEKEPDHPRIAIAYGFQIFDHIPTEPHDKRVDRIITP</sequence>
<dbReference type="NCBIfam" id="TIGR02727">
    <property type="entry name" value="MTHFS_bact"/>
    <property type="match status" value="1"/>
</dbReference>
<evidence type="ECO:0000256" key="5">
    <source>
        <dbReference type="RuleBase" id="RU361279"/>
    </source>
</evidence>
<evidence type="ECO:0000313" key="6">
    <source>
        <dbReference type="EMBL" id="XBS55448.1"/>
    </source>
</evidence>
<feature type="binding site" evidence="4">
    <location>
        <begin position="6"/>
        <end position="10"/>
    </location>
    <ligand>
        <name>ATP</name>
        <dbReference type="ChEBI" id="CHEBI:30616"/>
    </ligand>
</feature>
<dbReference type="PIRSF" id="PIRSF006806">
    <property type="entry name" value="FTHF_cligase"/>
    <property type="match status" value="1"/>
</dbReference>
<keyword evidence="5" id="KW-0479">Metal-binding</keyword>
<dbReference type="PANTHER" id="PTHR23407:SF1">
    <property type="entry name" value="5-FORMYLTETRAHYDROFOLATE CYCLO-LIGASE"/>
    <property type="match status" value="1"/>
</dbReference>
<dbReference type="RefSeq" id="WP_349948117.1">
    <property type="nucleotide sequence ID" value="NZ_CP157940.1"/>
</dbReference>
<dbReference type="EMBL" id="CP157940">
    <property type="protein sequence ID" value="XBS55448.1"/>
    <property type="molecule type" value="Genomic_DNA"/>
</dbReference>
<dbReference type="GO" id="GO:0009396">
    <property type="term" value="P:folic acid-containing compound biosynthetic process"/>
    <property type="evidence" value="ECO:0007669"/>
    <property type="project" value="TreeGrafter"/>
</dbReference>
<dbReference type="GO" id="GO:0035999">
    <property type="term" value="P:tetrahydrofolate interconversion"/>
    <property type="evidence" value="ECO:0007669"/>
    <property type="project" value="TreeGrafter"/>
</dbReference>
<proteinExistence type="inferred from homology"/>
<comment type="catalytic activity">
    <reaction evidence="5">
        <text>(6S)-5-formyl-5,6,7,8-tetrahydrofolate + ATP = (6R)-5,10-methenyltetrahydrofolate + ADP + phosphate</text>
        <dbReference type="Rhea" id="RHEA:10488"/>
        <dbReference type="ChEBI" id="CHEBI:30616"/>
        <dbReference type="ChEBI" id="CHEBI:43474"/>
        <dbReference type="ChEBI" id="CHEBI:57455"/>
        <dbReference type="ChEBI" id="CHEBI:57457"/>
        <dbReference type="ChEBI" id="CHEBI:456216"/>
        <dbReference type="EC" id="6.3.3.2"/>
    </reaction>
</comment>
<dbReference type="EC" id="6.3.3.2" evidence="5"/>
<organism evidence="6">
    <name type="scientific">Lacrimispora sp. BS-2</name>
    <dbReference type="NCBI Taxonomy" id="3151850"/>
    <lineage>
        <taxon>Bacteria</taxon>
        <taxon>Bacillati</taxon>
        <taxon>Bacillota</taxon>
        <taxon>Clostridia</taxon>
        <taxon>Lachnospirales</taxon>
        <taxon>Lachnospiraceae</taxon>
        <taxon>Lacrimispora</taxon>
    </lineage>
</organism>
<gene>
    <name evidence="6" type="ORF">ABFV83_06565</name>
</gene>
<dbReference type="InterPro" id="IPR037171">
    <property type="entry name" value="NagB/RpiA_transferase-like"/>
</dbReference>
<dbReference type="InterPro" id="IPR002698">
    <property type="entry name" value="FTHF_cligase"/>
</dbReference>
<dbReference type="GO" id="GO:0046872">
    <property type="term" value="F:metal ion binding"/>
    <property type="evidence" value="ECO:0007669"/>
    <property type="project" value="UniProtKB-KW"/>
</dbReference>
<keyword evidence="5" id="KW-0460">Magnesium</keyword>
<comment type="cofactor">
    <cofactor evidence="5">
        <name>Mg(2+)</name>
        <dbReference type="ChEBI" id="CHEBI:18420"/>
    </cofactor>
</comment>
<dbReference type="InterPro" id="IPR024185">
    <property type="entry name" value="FTHF_cligase-like_sf"/>
</dbReference>
<dbReference type="Gene3D" id="3.40.50.10420">
    <property type="entry name" value="NagB/RpiA/CoA transferase-like"/>
    <property type="match status" value="1"/>
</dbReference>
<keyword evidence="3 4" id="KW-0067">ATP-binding</keyword>
<name>A0AAU7PSV7_9FIRM</name>
<evidence type="ECO:0000256" key="3">
    <source>
        <dbReference type="ARBA" id="ARBA00022840"/>
    </source>
</evidence>
<dbReference type="Pfam" id="PF01812">
    <property type="entry name" value="5-FTHF_cyc-lig"/>
    <property type="match status" value="1"/>
</dbReference>
<feature type="binding site" evidence="4">
    <location>
        <position position="57"/>
    </location>
    <ligand>
        <name>substrate</name>
    </ligand>
</feature>
<evidence type="ECO:0000256" key="2">
    <source>
        <dbReference type="ARBA" id="ARBA00022741"/>
    </source>
</evidence>
<dbReference type="PANTHER" id="PTHR23407">
    <property type="entry name" value="ATPASE INHIBITOR/5-FORMYLTETRAHYDROFOLATE CYCLO-LIGASE"/>
    <property type="match status" value="1"/>
</dbReference>
<dbReference type="SUPFAM" id="SSF100950">
    <property type="entry name" value="NagB/RpiA/CoA transferase-like"/>
    <property type="match status" value="1"/>
</dbReference>
<dbReference type="GO" id="GO:0005524">
    <property type="term" value="F:ATP binding"/>
    <property type="evidence" value="ECO:0007669"/>
    <property type="project" value="UniProtKB-KW"/>
</dbReference>
<dbReference type="AlphaFoldDB" id="A0AAU7PSV7"/>
<comment type="similarity">
    <text evidence="1 5">Belongs to the 5-formyltetrahydrofolate cyclo-ligase family.</text>
</comment>
<keyword evidence="6" id="KW-0436">Ligase</keyword>
<protein>
    <recommendedName>
        <fullName evidence="5">5-formyltetrahydrofolate cyclo-ligase</fullName>
        <ecNumber evidence="5">6.3.3.2</ecNumber>
    </recommendedName>
</protein>
<evidence type="ECO:0000256" key="4">
    <source>
        <dbReference type="PIRSR" id="PIRSR006806-1"/>
    </source>
</evidence>
<feature type="binding site" evidence="4">
    <location>
        <begin position="132"/>
        <end position="140"/>
    </location>
    <ligand>
        <name>ATP</name>
        <dbReference type="ChEBI" id="CHEBI:30616"/>
    </ligand>
</feature>
<accession>A0AAU7PSV7</accession>
<reference evidence="6" key="1">
    <citation type="submission" date="2024-06" db="EMBL/GenBank/DDBJ databases">
        <title>Lacrimispora cavernae sp. nov., a novel anaerobe isolated from bat guano pile inside a cave.</title>
        <authorList>
            <person name="Miller S.L."/>
            <person name="Lu N."/>
            <person name="King J."/>
            <person name="Sankaranarayanan K."/>
            <person name="Lawson P.A."/>
        </authorList>
    </citation>
    <scope>NUCLEOTIDE SEQUENCE</scope>
    <source>
        <strain evidence="6">BS-2</strain>
    </source>
</reference>
<keyword evidence="2 4" id="KW-0547">Nucleotide-binding</keyword>
<dbReference type="GO" id="GO:0030272">
    <property type="term" value="F:5-formyltetrahydrofolate cyclo-ligase activity"/>
    <property type="evidence" value="ECO:0007669"/>
    <property type="project" value="UniProtKB-EC"/>
</dbReference>